<feature type="transmembrane region" description="Helical" evidence="2">
    <location>
        <begin position="21"/>
        <end position="40"/>
    </location>
</feature>
<dbReference type="GO" id="GO:0005886">
    <property type="term" value="C:plasma membrane"/>
    <property type="evidence" value="ECO:0007669"/>
    <property type="project" value="TreeGrafter"/>
</dbReference>
<dbReference type="AlphaFoldDB" id="A0A365YTL6"/>
<comment type="caution">
    <text evidence="3">The sequence shown here is derived from an EMBL/GenBank/DDBJ whole genome shotgun (WGS) entry which is preliminary data.</text>
</comment>
<evidence type="ECO:0000313" key="3">
    <source>
        <dbReference type="EMBL" id="RBM05817.1"/>
    </source>
</evidence>
<dbReference type="PANTHER" id="PTHR32309">
    <property type="entry name" value="TYROSINE-PROTEIN KINASE"/>
    <property type="match status" value="1"/>
</dbReference>
<reference evidence="3 4" key="1">
    <citation type="submission" date="2018-05" db="EMBL/GenBank/DDBJ databases">
        <title>Komagataeibacter cocois sp. nov., for a novel cellulose- producing strain isolated from coconut milk.</title>
        <authorList>
            <person name="Liu L."/>
            <person name="Wang Y."/>
            <person name="Liu S."/>
            <person name="Bi J."/>
            <person name="Chen H."/>
            <person name="Deng J."/>
            <person name="Zhang C."/>
            <person name="Hu Q."/>
            <person name="Li C."/>
        </authorList>
    </citation>
    <scope>NUCLEOTIDE SEQUENCE [LARGE SCALE GENOMIC DNA]</scope>
    <source>
        <strain evidence="3 4">WE7</strain>
    </source>
</reference>
<keyword evidence="2" id="KW-0812">Transmembrane</keyword>
<evidence type="ECO:0000313" key="4">
    <source>
        <dbReference type="Proteomes" id="UP000252680"/>
    </source>
</evidence>
<dbReference type="EMBL" id="QEXL01000016">
    <property type="protein sequence ID" value="RBM05817.1"/>
    <property type="molecule type" value="Genomic_DNA"/>
</dbReference>
<evidence type="ECO:0008006" key="5">
    <source>
        <dbReference type="Google" id="ProtNLM"/>
    </source>
</evidence>
<gene>
    <name evidence="3" type="ORF">NJLHNGOC_12110</name>
</gene>
<protein>
    <recommendedName>
        <fullName evidence="5">Lipopolysaccharide biosynthesis protein</fullName>
    </recommendedName>
</protein>
<dbReference type="RefSeq" id="WP_113596588.1">
    <property type="nucleotide sequence ID" value="NZ_QEXL01000016.1"/>
</dbReference>
<keyword evidence="4" id="KW-1185">Reference proteome</keyword>
<dbReference type="OrthoDB" id="1523414at2"/>
<name>A0A365YTL6_9PROT</name>
<sequence length="381" mass="42494">MINAETPDTHSGMTAFLRRHAPVLIVVVLPTFLALVYYTLIASGQYESEAAFVVKDSRPSTRASGAGAAMMMGGGSPIASGGAGLAENFAVNTYLKSHDAVDSLQQRLNLVAMFRHPDIDILSRLFYEHPTPERLLWYYLNHIDVVFHEDTGVTTLDVRAFRPEEAKRIADELLKLGEERINAFNRLVAENTIKAADEEVTIAENRVKDVQHRMTAFRQRSGDVDPSKSSVVGISLIGQLETELAQSDTQLAQMLRNLNASSPQVLTLKQRIKALDEEIEAQRRLTQKTKGVYANIADYDELMLDREFAQQAYMTSASELENARAIARQQQVYVVRVVEPNLPGMITYPHVFRMILAVFIGSGLTFMIGRLLITGMREHAI</sequence>
<organism evidence="3 4">
    <name type="scientific">Novacetimonas cocois</name>
    <dbReference type="NCBI Taxonomy" id="1747507"/>
    <lineage>
        <taxon>Bacteria</taxon>
        <taxon>Pseudomonadati</taxon>
        <taxon>Pseudomonadota</taxon>
        <taxon>Alphaproteobacteria</taxon>
        <taxon>Acetobacterales</taxon>
        <taxon>Acetobacteraceae</taxon>
        <taxon>Novacetimonas</taxon>
    </lineage>
</organism>
<feature type="transmembrane region" description="Helical" evidence="2">
    <location>
        <begin position="351"/>
        <end position="373"/>
    </location>
</feature>
<dbReference type="PANTHER" id="PTHR32309:SF13">
    <property type="entry name" value="FERRIC ENTEROBACTIN TRANSPORT PROTEIN FEPE"/>
    <property type="match status" value="1"/>
</dbReference>
<proteinExistence type="predicted"/>
<dbReference type="Proteomes" id="UP000252680">
    <property type="component" value="Unassembled WGS sequence"/>
</dbReference>
<accession>A0A365YTL6</accession>
<keyword evidence="2" id="KW-1133">Transmembrane helix</keyword>
<keyword evidence="1" id="KW-0175">Coiled coil</keyword>
<feature type="coiled-coil region" evidence="1">
    <location>
        <begin position="237"/>
        <end position="285"/>
    </location>
</feature>
<evidence type="ECO:0000256" key="1">
    <source>
        <dbReference type="SAM" id="Coils"/>
    </source>
</evidence>
<keyword evidence="2" id="KW-0472">Membrane</keyword>
<evidence type="ECO:0000256" key="2">
    <source>
        <dbReference type="SAM" id="Phobius"/>
    </source>
</evidence>
<dbReference type="GO" id="GO:0004713">
    <property type="term" value="F:protein tyrosine kinase activity"/>
    <property type="evidence" value="ECO:0007669"/>
    <property type="project" value="TreeGrafter"/>
</dbReference>
<dbReference type="InterPro" id="IPR050445">
    <property type="entry name" value="Bact_polysacc_biosynth/exp"/>
</dbReference>